<name>A0A1J0VY70_9NOCA</name>
<accession>A0A1J0VY70</accession>
<keyword evidence="2" id="KW-1185">Reference proteome</keyword>
<organism evidence="1 2">
    <name type="scientific">Nocardia mangyaensis</name>
    <dbReference type="NCBI Taxonomy" id="2213200"/>
    <lineage>
        <taxon>Bacteria</taxon>
        <taxon>Bacillati</taxon>
        <taxon>Actinomycetota</taxon>
        <taxon>Actinomycetes</taxon>
        <taxon>Mycobacteriales</taxon>
        <taxon>Nocardiaceae</taxon>
        <taxon>Nocardia</taxon>
    </lineage>
</organism>
<evidence type="ECO:0000313" key="2">
    <source>
        <dbReference type="Proteomes" id="UP000183810"/>
    </source>
</evidence>
<sequence length="136" mass="15179">MPSGSELLCALGGQPTRGQICRMARELVQLHQNARDRSQWTQETSQCRSEIVADINAWARENLPCPSRTAHRHDETLGEVVDRLAIAAAAAFQLLMTGDVSGEHMHAAWTRLAELELEYSDLVCQVYDGRQYLPGM</sequence>
<proteinExistence type="predicted"/>
<evidence type="ECO:0008006" key="3">
    <source>
        <dbReference type="Google" id="ProtNLM"/>
    </source>
</evidence>
<dbReference type="AlphaFoldDB" id="A0A1J0VY70"/>
<evidence type="ECO:0000313" key="1">
    <source>
        <dbReference type="EMBL" id="APE36887.1"/>
    </source>
</evidence>
<reference evidence="1" key="1">
    <citation type="submission" date="2016-11" db="EMBL/GenBank/DDBJ databases">
        <authorList>
            <person name="Jaros S."/>
            <person name="Januszkiewicz K."/>
            <person name="Wedrychowicz H."/>
        </authorList>
    </citation>
    <scope>NUCLEOTIDE SEQUENCE [LARGE SCALE GENOMIC DNA]</scope>
    <source>
        <strain evidence="1">Y48</strain>
    </source>
</reference>
<dbReference type="InterPro" id="IPR025350">
    <property type="entry name" value="DUF4254"/>
</dbReference>
<dbReference type="Pfam" id="PF14063">
    <property type="entry name" value="DUF4254"/>
    <property type="match status" value="1"/>
</dbReference>
<dbReference type="EMBL" id="CP018082">
    <property type="protein sequence ID" value="APE36887.1"/>
    <property type="molecule type" value="Genomic_DNA"/>
</dbReference>
<dbReference type="Proteomes" id="UP000183810">
    <property type="component" value="Chromosome"/>
</dbReference>
<protein>
    <recommendedName>
        <fullName evidence="3">DUF4254 domain-containing protein</fullName>
    </recommendedName>
</protein>
<dbReference type="KEGG" id="nsl:BOX37_26470"/>
<gene>
    <name evidence="1" type="ORF">BOX37_26470</name>
</gene>